<feature type="transmembrane region" description="Helical" evidence="2">
    <location>
        <begin position="680"/>
        <end position="700"/>
    </location>
</feature>
<evidence type="ECO:0000256" key="2">
    <source>
        <dbReference type="SAM" id="Phobius"/>
    </source>
</evidence>
<dbReference type="InterPro" id="IPR004043">
    <property type="entry name" value="LCCL"/>
</dbReference>
<dbReference type="Gene3D" id="2.170.130.20">
    <property type="entry name" value="LCCL-like domain"/>
    <property type="match status" value="1"/>
</dbReference>
<feature type="transmembrane region" description="Helical" evidence="2">
    <location>
        <begin position="609"/>
        <end position="626"/>
    </location>
</feature>
<accession>A0A163LXG2</accession>
<feature type="compositionally biased region" description="Basic and acidic residues" evidence="1">
    <location>
        <begin position="255"/>
        <end position="271"/>
    </location>
</feature>
<dbReference type="AlphaFoldDB" id="A0A163LXG2"/>
<dbReference type="Proteomes" id="UP000076837">
    <property type="component" value="Unassembled WGS sequence"/>
</dbReference>
<name>A0A163LXG2_DIDRA</name>
<feature type="transmembrane region" description="Helical" evidence="2">
    <location>
        <begin position="647"/>
        <end position="668"/>
    </location>
</feature>
<feature type="transmembrane region" description="Helical" evidence="2">
    <location>
        <begin position="518"/>
        <end position="534"/>
    </location>
</feature>
<comment type="caution">
    <text evidence="4">The sequence shown here is derived from an EMBL/GenBank/DDBJ whole genome shotgun (WGS) entry which is preliminary data.</text>
</comment>
<dbReference type="SUPFAM" id="SSF69848">
    <property type="entry name" value="LCCL domain"/>
    <property type="match status" value="1"/>
</dbReference>
<dbReference type="STRING" id="5454.A0A163LXG2"/>
<feature type="transmembrane region" description="Helical" evidence="2">
    <location>
        <begin position="348"/>
        <end position="367"/>
    </location>
</feature>
<feature type="region of interest" description="Disordered" evidence="1">
    <location>
        <begin position="290"/>
        <end position="315"/>
    </location>
</feature>
<proteinExistence type="predicted"/>
<protein>
    <recommendedName>
        <fullName evidence="3">LCCL domain-containing protein</fullName>
    </recommendedName>
</protein>
<keyword evidence="2" id="KW-1133">Transmembrane helix</keyword>
<dbReference type="PROSITE" id="PS50820">
    <property type="entry name" value="LCCL"/>
    <property type="match status" value="1"/>
</dbReference>
<dbReference type="Pfam" id="PF03815">
    <property type="entry name" value="LCCL"/>
    <property type="match status" value="1"/>
</dbReference>
<evidence type="ECO:0000256" key="1">
    <source>
        <dbReference type="SAM" id="MobiDB-lite"/>
    </source>
</evidence>
<feature type="transmembrane region" description="Helical" evidence="2">
    <location>
        <begin position="576"/>
        <end position="594"/>
    </location>
</feature>
<evidence type="ECO:0000313" key="4">
    <source>
        <dbReference type="EMBL" id="KZM28212.1"/>
    </source>
</evidence>
<sequence length="856" mass="95087">MQPTTSPFAQLPSELMRQIFMELVPHKVTFVFTQLYSSRARKTRRMSYLESRAVLYSTNHFSFSSTLCMSRGKLGLMQAHNLREIRNIELVLETYRPAAEHERFLKSFVKMISAQGEDASNTSMLKRLQVRLEYSGLNCKYEELAAASSAAACVSYLSNRSIESCMFTLEALTELPKVGQVRIFGPPAWLVHCLETCIQDGGGSAVPELCWQTRKTKHHAAHHGSPPQCLSSINIPPCRGLEHCDRSMSNLARPDAPRSYKDEADGTRAEDAADADEEAQLLLREEMEFEDNDLAKQPPEKRPAGFSGFLSGPQPPRTQKINPFFPSFQKGPAKLLKRLLPRQNHQNFLLNAVLVAWLLLFVGFLAAELPTVAGDGRYVVNLDCTDSLWKRKNECGIDGVNCHPFNNFSFAFRCPSKCADVQLLNPHAVGPFDANYRPLVVGTETYRGDSFVCGSAIHAGLIGSRSGGCGRVNVVGEYSNFTSTKSYGIESIPFDSRFPLSFTFTSGDGFKCGSESRSALLFISLLVTTILSVLSTETKIFFPIFIILFAHVSFVSDPPQASYRNTTVLPDHLSMFARRLLPALFVAVILWMSVVKRTLSGLGAPFEKTILWLGGFWVGALSNYTLDWIPISRLTAHDLEAQPGAKVALAVILGILVIIIVGQVYHFWLEGRLPRYLGLFGLFVFGIVFCLAIPGVNLRIHHYIIGLLLLPGTSMQTRPSLLYQGVLLGLFVNGIARWDFDSILQTTAALRDDGKFNSLVPAMIEPLVNYSTTQGLLASFSWKYLPVGVDGISVLVNDVERYRAFSDEKANGGLFEWKRPSNVAENEYFRFAFIKSGRTLDYSKAGTLLSNGSWTI</sequence>
<dbReference type="PANTHER" id="PTHR31331:SF8">
    <property type="entry name" value="LCCL DOMAIN PROTEIN (AFU_ORTHOLOGUE AFUA_5G02970)"/>
    <property type="match status" value="1"/>
</dbReference>
<keyword evidence="2" id="KW-0472">Membrane</keyword>
<organism evidence="4 5">
    <name type="scientific">Didymella rabiei</name>
    <name type="common">Chickpea ascochyta blight fungus</name>
    <name type="synonym">Mycosphaerella rabiei</name>
    <dbReference type="NCBI Taxonomy" id="5454"/>
    <lineage>
        <taxon>Eukaryota</taxon>
        <taxon>Fungi</taxon>
        <taxon>Dikarya</taxon>
        <taxon>Ascomycota</taxon>
        <taxon>Pezizomycotina</taxon>
        <taxon>Dothideomycetes</taxon>
        <taxon>Pleosporomycetidae</taxon>
        <taxon>Pleosporales</taxon>
        <taxon>Pleosporineae</taxon>
        <taxon>Didymellaceae</taxon>
        <taxon>Ascochyta</taxon>
    </lineage>
</organism>
<evidence type="ECO:0000313" key="5">
    <source>
        <dbReference type="Proteomes" id="UP000076837"/>
    </source>
</evidence>
<dbReference type="InterPro" id="IPR051957">
    <property type="entry name" value="CRISP-LCCL_domain"/>
</dbReference>
<reference evidence="4 5" key="1">
    <citation type="journal article" date="2016" name="Sci. Rep.">
        <title>Draft genome sequencing and secretome analysis of fungal phytopathogen Ascochyta rabiei provides insight into the necrotrophic effector repertoire.</title>
        <authorList>
            <person name="Verma S."/>
            <person name="Gazara R.K."/>
            <person name="Nizam S."/>
            <person name="Parween S."/>
            <person name="Chattopadhyay D."/>
            <person name="Verma P.K."/>
        </authorList>
    </citation>
    <scope>NUCLEOTIDE SEQUENCE [LARGE SCALE GENOMIC DNA]</scope>
    <source>
        <strain evidence="4 5">ArDII</strain>
    </source>
</reference>
<keyword evidence="5" id="KW-1185">Reference proteome</keyword>
<dbReference type="PANTHER" id="PTHR31331">
    <property type="entry name" value="LCCL DOMAIN PROTEIN (AFU_ORTHOLOGUE AFUA_5G08630)"/>
    <property type="match status" value="1"/>
</dbReference>
<dbReference type="EMBL" id="JYNV01000028">
    <property type="protein sequence ID" value="KZM28212.1"/>
    <property type="molecule type" value="Genomic_DNA"/>
</dbReference>
<dbReference type="SMART" id="SM00603">
    <property type="entry name" value="LCCL"/>
    <property type="match status" value="1"/>
</dbReference>
<dbReference type="InterPro" id="IPR036609">
    <property type="entry name" value="LCCL_sf"/>
</dbReference>
<feature type="domain" description="LCCL" evidence="3">
    <location>
        <begin position="440"/>
        <end position="492"/>
    </location>
</feature>
<evidence type="ECO:0000259" key="3">
    <source>
        <dbReference type="PROSITE" id="PS50820"/>
    </source>
</evidence>
<feature type="region of interest" description="Disordered" evidence="1">
    <location>
        <begin position="249"/>
        <end position="276"/>
    </location>
</feature>
<feature type="transmembrane region" description="Helical" evidence="2">
    <location>
        <begin position="540"/>
        <end position="556"/>
    </location>
</feature>
<keyword evidence="2" id="KW-0812">Transmembrane</keyword>
<gene>
    <name evidence="4" type="ORF">ST47_g623</name>
</gene>